<accession>A0A9X1V2F6</accession>
<dbReference type="RefSeq" id="WP_240713341.1">
    <property type="nucleotide sequence ID" value="NZ_JAKVTV010000002.1"/>
</dbReference>
<sequence length="202" mass="23374">MMSKELSIKNSLIIRESRVFRNGELIFEADQGLSTTKFLKKVYNDQKLKYSKFFKMDELSKLGYLGTEILTNGSIEDKETALVFANSASSLETDVAFAQTMEEFPSPSLFVYTLPNIMLGEISIRHQLRSENIFFISEEFDPLLFIDYTTALFQQEKVENVLCGWVNLHNNDYDVFLWKIANSGGMEFNEEELKKLYLPTHE</sequence>
<dbReference type="EMBL" id="JAKVTV010000002">
    <property type="protein sequence ID" value="MCH4823177.1"/>
    <property type="molecule type" value="Genomic_DNA"/>
</dbReference>
<dbReference type="AlphaFoldDB" id="A0A9X1V2F6"/>
<gene>
    <name evidence="1" type="ORF">ML462_08305</name>
</gene>
<reference evidence="1" key="1">
    <citation type="submission" date="2022-03" db="EMBL/GenBank/DDBJ databases">
        <title>Gramella crocea sp. nov., isolated from activated sludge of a seafood processing plant.</title>
        <authorList>
            <person name="Zhang X."/>
        </authorList>
    </citation>
    <scope>NUCLEOTIDE SEQUENCE</scope>
    <source>
        <strain evidence="1">YJ019</strain>
    </source>
</reference>
<comment type="caution">
    <text evidence="1">The sequence shown here is derived from an EMBL/GenBank/DDBJ whole genome shotgun (WGS) entry which is preliminary data.</text>
</comment>
<evidence type="ECO:0000313" key="1">
    <source>
        <dbReference type="EMBL" id="MCH4823177.1"/>
    </source>
</evidence>
<protein>
    <submittedName>
        <fullName evidence="1">3-oxoacyl-ACP synthase</fullName>
    </submittedName>
</protein>
<keyword evidence="2" id="KW-1185">Reference proteome</keyword>
<evidence type="ECO:0000313" key="2">
    <source>
        <dbReference type="Proteomes" id="UP001139226"/>
    </source>
</evidence>
<dbReference type="Proteomes" id="UP001139226">
    <property type="component" value="Unassembled WGS sequence"/>
</dbReference>
<organism evidence="1 2">
    <name type="scientific">Christiangramia lutea</name>
    <dbReference type="NCBI Taxonomy" id="1607951"/>
    <lineage>
        <taxon>Bacteria</taxon>
        <taxon>Pseudomonadati</taxon>
        <taxon>Bacteroidota</taxon>
        <taxon>Flavobacteriia</taxon>
        <taxon>Flavobacteriales</taxon>
        <taxon>Flavobacteriaceae</taxon>
        <taxon>Christiangramia</taxon>
    </lineage>
</organism>
<name>A0A9X1V2F6_9FLAO</name>
<proteinExistence type="predicted"/>